<dbReference type="InterPro" id="IPR011322">
    <property type="entry name" value="N-reg_PII-like_a/b"/>
</dbReference>
<accession>A0A073CHX5</accession>
<proteinExistence type="predicted"/>
<dbReference type="Proteomes" id="UP000027395">
    <property type="component" value="Chromosome"/>
</dbReference>
<reference evidence="1 2" key="1">
    <citation type="journal article" date="2014" name="Appl. Environ. Microbiol.">
        <title>Elucidation of insertion elements encoded on plasmids and in vitro construction of shuttle vectors from the toxic cyanobacterium Planktothrix.</title>
        <authorList>
            <person name="Christiansen G."/>
            <person name="Goesmann A."/>
            <person name="Kurmayer R."/>
        </authorList>
    </citation>
    <scope>NUCLEOTIDE SEQUENCE [LARGE SCALE GENOMIC DNA]</scope>
    <source>
        <strain evidence="1 2">NIVA-CYA 126/8</strain>
    </source>
</reference>
<organism evidence="1 2">
    <name type="scientific">Planktothrix agardhii (strain NIVA-CYA 126/8)</name>
    <dbReference type="NCBI Taxonomy" id="388467"/>
    <lineage>
        <taxon>Bacteria</taxon>
        <taxon>Bacillati</taxon>
        <taxon>Cyanobacteriota</taxon>
        <taxon>Cyanophyceae</taxon>
        <taxon>Oscillatoriophycideae</taxon>
        <taxon>Oscillatoriales</taxon>
        <taxon>Microcoleaceae</taxon>
        <taxon>Planktothrix</taxon>
    </lineage>
</organism>
<dbReference type="STRING" id="388467.A19Y_3058"/>
<protein>
    <recommendedName>
        <fullName evidence="3">Nitrogen regulatory protein P-II</fullName>
    </recommendedName>
</protein>
<dbReference type="Gene3D" id="3.30.70.120">
    <property type="match status" value="1"/>
</dbReference>
<dbReference type="AlphaFoldDB" id="A0A073CHX5"/>
<dbReference type="EMBL" id="CM002803">
    <property type="protein sequence ID" value="KEI67889.1"/>
    <property type="molecule type" value="Genomic_DNA"/>
</dbReference>
<evidence type="ECO:0008006" key="3">
    <source>
        <dbReference type="Google" id="ProtNLM"/>
    </source>
</evidence>
<dbReference type="HOGENOM" id="CLU_173795_1_0_3"/>
<evidence type="ECO:0000313" key="1">
    <source>
        <dbReference type="EMBL" id="KEI67889.1"/>
    </source>
</evidence>
<dbReference type="eggNOG" id="COG0347">
    <property type="taxonomic scope" value="Bacteria"/>
</dbReference>
<keyword evidence="2" id="KW-1185">Reference proteome</keyword>
<sequence length="97" mass="10849">MQDIRKVEIIIDTFHVQDALDILDQVKVSGYTVIKDTSGKGDRGIYCSDLDCNFTSSYIMTVCINEKQLDLLVELITPLLKKVGGMCLVGDAKWVIH</sequence>
<evidence type="ECO:0000313" key="2">
    <source>
        <dbReference type="Proteomes" id="UP000027395"/>
    </source>
</evidence>
<dbReference type="GO" id="GO:0006808">
    <property type="term" value="P:regulation of nitrogen utilization"/>
    <property type="evidence" value="ECO:0007669"/>
    <property type="project" value="InterPro"/>
</dbReference>
<dbReference type="GO" id="GO:0030234">
    <property type="term" value="F:enzyme regulator activity"/>
    <property type="evidence" value="ECO:0007669"/>
    <property type="project" value="InterPro"/>
</dbReference>
<gene>
    <name evidence="1" type="ORF">A19Y_3058</name>
</gene>
<dbReference type="InterPro" id="IPR015867">
    <property type="entry name" value="N-reg_PII/ATP_PRibTrfase_C"/>
</dbReference>
<dbReference type="PATRIC" id="fig|388467.6.peg.3002"/>
<dbReference type="RefSeq" id="WP_026788249.1">
    <property type="nucleotide sequence ID" value="NZ_CM002803.1"/>
</dbReference>
<dbReference type="InterPro" id="IPR002187">
    <property type="entry name" value="N-reg_PII"/>
</dbReference>
<dbReference type="Pfam" id="PF00543">
    <property type="entry name" value="P-II"/>
    <property type="match status" value="1"/>
</dbReference>
<name>A0A073CHX5_PLAA1</name>
<dbReference type="PROSITE" id="PS51343">
    <property type="entry name" value="PII_GLNB_DOM"/>
    <property type="match status" value="1"/>
</dbReference>
<dbReference type="SUPFAM" id="SSF54913">
    <property type="entry name" value="GlnB-like"/>
    <property type="match status" value="1"/>
</dbReference>